<accession>A0A4S8SFD7</accession>
<evidence type="ECO:0000313" key="1">
    <source>
        <dbReference type="EMBL" id="THV69085.1"/>
    </source>
</evidence>
<reference evidence="1 2" key="1">
    <citation type="submission" date="2018-10" db="EMBL/GenBank/DDBJ databases">
        <title>Fifty Aureobasidium pullulans genomes reveal a recombining polyextremotolerant generalist.</title>
        <authorList>
            <person name="Gostincar C."/>
            <person name="Turk M."/>
            <person name="Zajc J."/>
            <person name="Gunde-Cimerman N."/>
        </authorList>
    </citation>
    <scope>NUCLEOTIDE SEQUENCE [LARGE SCALE GENOMIC DNA]</scope>
    <source>
        <strain evidence="1 2">EXF-11900</strain>
    </source>
</reference>
<dbReference type="AlphaFoldDB" id="A0A4S8SFD7"/>
<dbReference type="EMBL" id="QZAF01000275">
    <property type="protein sequence ID" value="THV69085.1"/>
    <property type="molecule type" value="Genomic_DNA"/>
</dbReference>
<organism evidence="1 2">
    <name type="scientific">Aureobasidium pullulans</name>
    <name type="common">Black yeast</name>
    <name type="synonym">Pullularia pullulans</name>
    <dbReference type="NCBI Taxonomy" id="5580"/>
    <lineage>
        <taxon>Eukaryota</taxon>
        <taxon>Fungi</taxon>
        <taxon>Dikarya</taxon>
        <taxon>Ascomycota</taxon>
        <taxon>Pezizomycotina</taxon>
        <taxon>Dothideomycetes</taxon>
        <taxon>Dothideomycetidae</taxon>
        <taxon>Dothideales</taxon>
        <taxon>Saccotheciaceae</taxon>
        <taxon>Aureobasidium</taxon>
    </lineage>
</organism>
<proteinExistence type="predicted"/>
<protein>
    <submittedName>
        <fullName evidence="1">Uncharacterized protein</fullName>
    </submittedName>
</protein>
<gene>
    <name evidence="1" type="ORF">D6D28_06154</name>
</gene>
<evidence type="ECO:0000313" key="2">
    <source>
        <dbReference type="Proteomes" id="UP000304951"/>
    </source>
</evidence>
<name>A0A4S8SFD7_AURPU</name>
<sequence>MVRSKATNLLPTETRPYHSNMKTTIILTTLALAMTTSARCFPDGATWNNREQARTFINDACYKSGGMFTGNYAPRQLKAMCPRGQGQNIDFVVQNLNGNTGFDLADKDCYDRLNSEISKCPHGGETTAAGWFFRWVSGSLKTR</sequence>
<dbReference type="Proteomes" id="UP000304951">
    <property type="component" value="Unassembled WGS sequence"/>
</dbReference>
<comment type="caution">
    <text evidence="1">The sequence shown here is derived from an EMBL/GenBank/DDBJ whole genome shotgun (WGS) entry which is preliminary data.</text>
</comment>